<dbReference type="EMBL" id="CP002032">
    <property type="protein sequence ID" value="ADH60835.1"/>
    <property type="molecule type" value="Genomic_DNA"/>
</dbReference>
<dbReference type="Proteomes" id="UP000002064">
    <property type="component" value="Chromosome"/>
</dbReference>
<dbReference type="NCBIfam" id="TIGR02532">
    <property type="entry name" value="IV_pilin_GFxxxE"/>
    <property type="match status" value="1"/>
</dbReference>
<keyword evidence="3" id="KW-1185">Reference proteome</keyword>
<protein>
    <recommendedName>
        <fullName evidence="4">Prepilin-type N-terminal cleavage/methylation domain-containing protein</fullName>
    </recommendedName>
</protein>
<sequence>MKILKDNKGMTLVEVLVSIAIFAIVAIPLLGIFSQSAITSANSKIKTKEATIAQTIAENIKGGIVKDNLDLAQIVNDFEKEGFLTYVERKTSIGDLSQYQIKVGKIGSNTPMYILYVMAPKTEITSYVPVEIPSEEDHSGDGSGSNDVIKRVVDLITIVIIATWTALFLGFVVVTLGWNEFTKTKILTIANTVVNMVKEDVTSLKEIGTKASEIAGVKVPWWLKWW</sequence>
<keyword evidence="1" id="KW-0472">Membrane</keyword>
<name>A0ABM5LPU5_THEM3</name>
<reference evidence="2 3" key="1">
    <citation type="submission" date="2010-05" db="EMBL/GenBank/DDBJ databases">
        <title>Complete sequence of Thermoanaerobacter mathranii subsp. mathranii mathranii str. A3.</title>
        <authorList>
            <consortium name="US DOE Joint Genome Institute"/>
            <person name="Lucas S."/>
            <person name="Copeland A."/>
            <person name="Lapidus A."/>
            <person name="Cheng J.-F."/>
            <person name="Bruce D."/>
            <person name="Goodwin L."/>
            <person name="Pitluck S."/>
            <person name="Held B."/>
            <person name="Detter J.C."/>
            <person name="Han C."/>
            <person name="Tapia R."/>
            <person name="Land M."/>
            <person name="Hauser L."/>
            <person name="Kyrpides N."/>
            <person name="Mikhailova N."/>
            <person name="Zhou J."/>
            <person name="Hemme C."/>
            <person name="Woyke T."/>
        </authorList>
    </citation>
    <scope>NUCLEOTIDE SEQUENCE [LARGE SCALE GENOMIC DNA]</scope>
    <source>
        <strain evidence="2 3">A3</strain>
    </source>
</reference>
<evidence type="ECO:0008006" key="4">
    <source>
        <dbReference type="Google" id="ProtNLM"/>
    </source>
</evidence>
<feature type="transmembrane region" description="Helical" evidence="1">
    <location>
        <begin position="12"/>
        <end position="33"/>
    </location>
</feature>
<gene>
    <name evidence="2" type="ordered locus">Tmath_1117</name>
</gene>
<keyword evidence="1" id="KW-1133">Transmembrane helix</keyword>
<evidence type="ECO:0000313" key="3">
    <source>
        <dbReference type="Proteomes" id="UP000002064"/>
    </source>
</evidence>
<dbReference type="InterPro" id="IPR012902">
    <property type="entry name" value="N_methyl_site"/>
</dbReference>
<evidence type="ECO:0000313" key="2">
    <source>
        <dbReference type="EMBL" id="ADH60835.1"/>
    </source>
</evidence>
<keyword evidence="1" id="KW-0812">Transmembrane</keyword>
<dbReference type="Pfam" id="PF07963">
    <property type="entry name" value="N_methyl"/>
    <property type="match status" value="1"/>
</dbReference>
<organism evidence="2 3">
    <name type="scientific">Thermoanaerobacter mathranii subsp. mathranii (strain DSM 11426 / CCUG 53645 / CIP 108742 / A3)</name>
    <dbReference type="NCBI Taxonomy" id="583358"/>
    <lineage>
        <taxon>Bacteria</taxon>
        <taxon>Bacillati</taxon>
        <taxon>Bacillota</taxon>
        <taxon>Clostridia</taxon>
        <taxon>Thermoanaerobacterales</taxon>
        <taxon>Thermoanaerobacteraceae</taxon>
        <taxon>Thermoanaerobacter</taxon>
    </lineage>
</organism>
<dbReference type="RefSeq" id="WP_013150257.1">
    <property type="nucleotide sequence ID" value="NC_014209.1"/>
</dbReference>
<proteinExistence type="predicted"/>
<evidence type="ECO:0000256" key="1">
    <source>
        <dbReference type="SAM" id="Phobius"/>
    </source>
</evidence>
<accession>A0ABM5LPU5</accession>
<feature type="transmembrane region" description="Helical" evidence="1">
    <location>
        <begin position="155"/>
        <end position="178"/>
    </location>
</feature>